<comment type="caution">
    <text evidence="1">The sequence shown here is derived from an EMBL/GenBank/DDBJ whole genome shotgun (WGS) entry which is preliminary data.</text>
</comment>
<organism evidence="1 2">
    <name type="scientific">Cichlidogyrus casuarinus</name>
    <dbReference type="NCBI Taxonomy" id="1844966"/>
    <lineage>
        <taxon>Eukaryota</taxon>
        <taxon>Metazoa</taxon>
        <taxon>Spiralia</taxon>
        <taxon>Lophotrochozoa</taxon>
        <taxon>Platyhelminthes</taxon>
        <taxon>Monogenea</taxon>
        <taxon>Monopisthocotylea</taxon>
        <taxon>Dactylogyridea</taxon>
        <taxon>Ancyrocephalidae</taxon>
        <taxon>Cichlidogyrus</taxon>
    </lineage>
</organism>
<evidence type="ECO:0000313" key="2">
    <source>
        <dbReference type="Proteomes" id="UP001626550"/>
    </source>
</evidence>
<evidence type="ECO:0000313" key="1">
    <source>
        <dbReference type="EMBL" id="KAL3308730.1"/>
    </source>
</evidence>
<reference evidence="1 2" key="1">
    <citation type="submission" date="2024-11" db="EMBL/GenBank/DDBJ databases">
        <title>Adaptive evolution of stress response genes in parasites aligns with host niche diversity.</title>
        <authorList>
            <person name="Hahn C."/>
            <person name="Resl P."/>
        </authorList>
    </citation>
    <scope>NUCLEOTIDE SEQUENCE [LARGE SCALE GENOMIC DNA]</scope>
    <source>
        <strain evidence="1">EGGRZ-B1_66</strain>
        <tissue evidence="1">Body</tissue>
    </source>
</reference>
<proteinExistence type="predicted"/>
<dbReference type="EMBL" id="JBJKFK010004764">
    <property type="protein sequence ID" value="KAL3308730.1"/>
    <property type="molecule type" value="Genomic_DNA"/>
</dbReference>
<feature type="non-terminal residue" evidence="1">
    <location>
        <position position="111"/>
    </location>
</feature>
<dbReference type="Proteomes" id="UP001626550">
    <property type="component" value="Unassembled WGS sequence"/>
</dbReference>
<protein>
    <recommendedName>
        <fullName evidence="3">RRM domain-containing protein</fullName>
    </recommendedName>
</protein>
<sequence>MPTECNGLTDVWGQSALNERPHVINGTSVTITCLKAVQETKKVHVEILPTTMDEALKQYFAPLGTIVAVGVKSRQASASARVEFQEVVDTAIFSGRHPIDERAAFVKRFIE</sequence>
<gene>
    <name evidence="1" type="ORF">Ciccas_012733</name>
</gene>
<evidence type="ECO:0008006" key="3">
    <source>
        <dbReference type="Google" id="ProtNLM"/>
    </source>
</evidence>
<name>A0ABD2PML0_9PLAT</name>
<keyword evidence="2" id="KW-1185">Reference proteome</keyword>
<dbReference type="AlphaFoldDB" id="A0ABD2PML0"/>
<accession>A0ABD2PML0</accession>